<dbReference type="InterPro" id="IPR011009">
    <property type="entry name" value="Kinase-like_dom_sf"/>
</dbReference>
<evidence type="ECO:0000259" key="17">
    <source>
        <dbReference type="PROSITE" id="PS51547"/>
    </source>
</evidence>
<dbReference type="PROSITE" id="PS51547">
    <property type="entry name" value="C2_PI3K"/>
    <property type="match status" value="1"/>
</dbReference>
<feature type="domain" description="PI3K/PI4K catalytic" evidence="15">
    <location>
        <begin position="766"/>
        <end position="1040"/>
    </location>
</feature>
<dbReference type="FunFam" id="3.30.1010.10:FF:000002">
    <property type="entry name" value="Phosphatidylinositol 3-kinase catalytic subunit type 3"/>
    <property type="match status" value="1"/>
</dbReference>
<dbReference type="Proteomes" id="UP000290900">
    <property type="component" value="Unassembled WGS sequence"/>
</dbReference>
<dbReference type="PANTHER" id="PTHR10048">
    <property type="entry name" value="PHOSPHATIDYLINOSITOL KINASE"/>
    <property type="match status" value="1"/>
</dbReference>
<dbReference type="GO" id="GO:0016303">
    <property type="term" value="F:1-phosphatidylinositol-3-kinase activity"/>
    <property type="evidence" value="ECO:0007669"/>
    <property type="project" value="UniProtKB-UniRule"/>
</dbReference>
<dbReference type="GO" id="GO:0034271">
    <property type="term" value="C:phosphatidylinositol 3-kinase complex, class III, type I"/>
    <property type="evidence" value="ECO:0007669"/>
    <property type="project" value="TreeGrafter"/>
</dbReference>
<dbReference type="Gene3D" id="1.10.1070.11">
    <property type="entry name" value="Phosphatidylinositol 3-/4-kinase, catalytic domain"/>
    <property type="match status" value="1"/>
</dbReference>
<keyword evidence="19" id="KW-1185">Reference proteome</keyword>
<dbReference type="GO" id="GO:0034272">
    <property type="term" value="C:phosphatidylinositol 3-kinase complex, class III, type II"/>
    <property type="evidence" value="ECO:0007669"/>
    <property type="project" value="TreeGrafter"/>
</dbReference>
<dbReference type="PROSITE" id="PS00916">
    <property type="entry name" value="PI3_4_KINASE_2"/>
    <property type="match status" value="1"/>
</dbReference>
<evidence type="ECO:0000259" key="16">
    <source>
        <dbReference type="PROSITE" id="PS51545"/>
    </source>
</evidence>
<dbReference type="InterPro" id="IPR042236">
    <property type="entry name" value="PI3K_accessory_sf"/>
</dbReference>
<dbReference type="Pfam" id="PF00613">
    <property type="entry name" value="PI3Ka"/>
    <property type="match status" value="1"/>
</dbReference>
<dbReference type="CDD" id="cd00896">
    <property type="entry name" value="PI3Kc_III"/>
    <property type="match status" value="1"/>
</dbReference>
<dbReference type="GO" id="GO:0006897">
    <property type="term" value="P:endocytosis"/>
    <property type="evidence" value="ECO:0007669"/>
    <property type="project" value="TreeGrafter"/>
</dbReference>
<proteinExistence type="inferred from homology"/>
<evidence type="ECO:0000256" key="8">
    <source>
        <dbReference type="ARBA" id="ARBA00022840"/>
    </source>
</evidence>
<dbReference type="GO" id="GO:0000045">
    <property type="term" value="P:autophagosome assembly"/>
    <property type="evidence" value="ECO:0007669"/>
    <property type="project" value="TreeGrafter"/>
</dbReference>
<name>A0A448YGQ0_BRENA</name>
<dbReference type="EMBL" id="CAACVR010000002">
    <property type="protein sequence ID" value="VEU20102.1"/>
    <property type="molecule type" value="Genomic_DNA"/>
</dbReference>
<dbReference type="GO" id="GO:0048015">
    <property type="term" value="P:phosphatidylinositol-mediated signaling"/>
    <property type="evidence" value="ECO:0007669"/>
    <property type="project" value="TreeGrafter"/>
</dbReference>
<feature type="region of interest" description="Disordered" evidence="14">
    <location>
        <begin position="593"/>
        <end position="615"/>
    </location>
</feature>
<dbReference type="GO" id="GO:0000407">
    <property type="term" value="C:phagophore assembly site"/>
    <property type="evidence" value="ECO:0007669"/>
    <property type="project" value="TreeGrafter"/>
</dbReference>
<evidence type="ECO:0000256" key="2">
    <source>
        <dbReference type="ARBA" id="ARBA00004481"/>
    </source>
</evidence>
<evidence type="ECO:0000256" key="7">
    <source>
        <dbReference type="ARBA" id="ARBA00022777"/>
    </source>
</evidence>
<dbReference type="InterPro" id="IPR008290">
    <property type="entry name" value="PI3K_Vps34"/>
</dbReference>
<dbReference type="PROSITE" id="PS51545">
    <property type="entry name" value="PIK_HELICAL"/>
    <property type="match status" value="1"/>
</dbReference>
<evidence type="ECO:0000256" key="4">
    <source>
        <dbReference type="ARBA" id="ARBA00012073"/>
    </source>
</evidence>
<keyword evidence="8 13" id="KW-0067">ATP-binding</keyword>
<keyword evidence="5 13" id="KW-0808">Transferase</keyword>
<dbReference type="GO" id="GO:0010008">
    <property type="term" value="C:endosome membrane"/>
    <property type="evidence" value="ECO:0007669"/>
    <property type="project" value="UniProtKB-SubCell"/>
</dbReference>
<dbReference type="OrthoDB" id="67688at2759"/>
<gene>
    <name evidence="18" type="ORF">BRENAR_LOCUS837</name>
</gene>
<dbReference type="SMART" id="SM00146">
    <property type="entry name" value="PI3Kc"/>
    <property type="match status" value="1"/>
</dbReference>
<evidence type="ECO:0000256" key="1">
    <source>
        <dbReference type="ARBA" id="ARBA00004150"/>
    </source>
</evidence>
<dbReference type="InterPro" id="IPR002420">
    <property type="entry name" value="PI3K-type_C2_dom"/>
</dbReference>
<dbReference type="InterPro" id="IPR001263">
    <property type="entry name" value="PI3K_accessory_dom"/>
</dbReference>
<feature type="compositionally biased region" description="Low complexity" evidence="14">
    <location>
        <begin position="719"/>
        <end position="728"/>
    </location>
</feature>
<accession>A0A448YGQ0</accession>
<evidence type="ECO:0000259" key="15">
    <source>
        <dbReference type="PROSITE" id="PS50290"/>
    </source>
</evidence>
<dbReference type="SUPFAM" id="SSF56112">
    <property type="entry name" value="Protein kinase-like (PK-like)"/>
    <property type="match status" value="1"/>
</dbReference>
<comment type="subunit">
    <text evidence="12">Component of the autophagy-specific VPS34 PI3-kinase complex I composed of at least VPS15, VPS30, VPS34, and of the VPS34 PI3-kinase complex II composed of VPS15, VPS30, VPS34 and VPS38. Interacts with VMNA7.</text>
</comment>
<evidence type="ECO:0000313" key="18">
    <source>
        <dbReference type="EMBL" id="VEU20102.1"/>
    </source>
</evidence>
<keyword evidence="6 13" id="KW-0547">Nucleotide-binding</keyword>
<dbReference type="FunFam" id="1.10.1070.11:FF:000002">
    <property type="entry name" value="Phosphatidylinositol 3-kinase catalytic subunit type 3"/>
    <property type="match status" value="1"/>
</dbReference>
<dbReference type="InterPro" id="IPR000403">
    <property type="entry name" value="PI3/4_kinase_cat_dom"/>
</dbReference>
<comment type="subcellular location">
    <subcellularLocation>
        <location evidence="2">Endosome membrane</location>
        <topology evidence="2">Peripheral membrane protein</topology>
    </subcellularLocation>
    <subcellularLocation>
        <location evidence="1">Golgi apparatus</location>
        <location evidence="1">trans-Golgi network membrane</location>
        <topology evidence="1">Peripheral membrane protein</topology>
    </subcellularLocation>
</comment>
<dbReference type="GO" id="GO:0005524">
    <property type="term" value="F:ATP binding"/>
    <property type="evidence" value="ECO:0007669"/>
    <property type="project" value="UniProtKB-UniRule"/>
</dbReference>
<dbReference type="EC" id="2.7.1.137" evidence="4 13"/>
<dbReference type="InterPro" id="IPR018936">
    <property type="entry name" value="PI3/4_kinase_CS"/>
</dbReference>
<dbReference type="InterPro" id="IPR036940">
    <property type="entry name" value="PI3/4_kinase_cat_sf"/>
</dbReference>
<evidence type="ECO:0000313" key="19">
    <source>
        <dbReference type="Proteomes" id="UP000290900"/>
    </source>
</evidence>
<dbReference type="GO" id="GO:0005777">
    <property type="term" value="C:peroxisome"/>
    <property type="evidence" value="ECO:0007669"/>
    <property type="project" value="TreeGrafter"/>
</dbReference>
<dbReference type="SMART" id="SM00145">
    <property type="entry name" value="PI3Ka"/>
    <property type="match status" value="1"/>
</dbReference>
<feature type="region of interest" description="Disordered" evidence="14">
    <location>
        <begin position="691"/>
        <end position="728"/>
    </location>
</feature>
<keyword evidence="7 13" id="KW-0418">Kinase</keyword>
<dbReference type="InterPro" id="IPR016024">
    <property type="entry name" value="ARM-type_fold"/>
</dbReference>
<dbReference type="PROSITE" id="PS50290">
    <property type="entry name" value="PI3_4_KINASE_3"/>
    <property type="match status" value="1"/>
</dbReference>
<dbReference type="SUPFAM" id="SSF48371">
    <property type="entry name" value="ARM repeat"/>
    <property type="match status" value="1"/>
</dbReference>
<evidence type="ECO:0000256" key="9">
    <source>
        <dbReference type="ARBA" id="ARBA00023985"/>
    </source>
</evidence>
<dbReference type="GO" id="GO:0005794">
    <property type="term" value="C:Golgi apparatus"/>
    <property type="evidence" value="ECO:0007669"/>
    <property type="project" value="UniProtKB-SubCell"/>
</dbReference>
<feature type="domain" description="PIK helical" evidence="16">
    <location>
        <begin position="340"/>
        <end position="586"/>
    </location>
</feature>
<protein>
    <recommendedName>
        <fullName evidence="10 13">Phosphatidylinositol 3-kinase VPS34</fullName>
        <ecNumber evidence="4 13">2.7.1.137</ecNumber>
    </recommendedName>
</protein>
<dbReference type="PANTHER" id="PTHR10048:SF7">
    <property type="entry name" value="PHOSPHATIDYLINOSITOL 3-KINASE CATALYTIC SUBUNIT TYPE 3"/>
    <property type="match status" value="1"/>
</dbReference>
<evidence type="ECO:0000256" key="3">
    <source>
        <dbReference type="ARBA" id="ARBA00006209"/>
    </source>
</evidence>
<comment type="catalytic activity">
    <reaction evidence="9">
        <text>a 1,2-diacyl-sn-glycero-3-phospho-(1D-myo-inositol) + ATP = a 1,2-diacyl-sn-glycero-3-phospho-(1D-myo-inositol-3-phosphate) + ADP + H(+)</text>
        <dbReference type="Rhea" id="RHEA:12709"/>
        <dbReference type="ChEBI" id="CHEBI:15378"/>
        <dbReference type="ChEBI" id="CHEBI:30616"/>
        <dbReference type="ChEBI" id="CHEBI:57880"/>
        <dbReference type="ChEBI" id="CHEBI:58088"/>
        <dbReference type="ChEBI" id="CHEBI:456216"/>
        <dbReference type="EC" id="2.7.1.137"/>
    </reaction>
    <physiologicalReaction direction="left-to-right" evidence="9">
        <dbReference type="Rhea" id="RHEA:12710"/>
    </physiologicalReaction>
</comment>
<dbReference type="InterPro" id="IPR057756">
    <property type="entry name" value="PI3-kinase_type3/VPS34_cat"/>
</dbReference>
<evidence type="ECO:0000256" key="14">
    <source>
        <dbReference type="SAM" id="MobiDB-lite"/>
    </source>
</evidence>
<dbReference type="STRING" id="13370.A0A448YGQ0"/>
<feature type="domain" description="C2 PI3K-type" evidence="17">
    <location>
        <begin position="55"/>
        <end position="214"/>
    </location>
</feature>
<comment type="function">
    <text evidence="11">Multifunctional phosphatidylinositol 3-kinase involved in acidification of vacuoles, pH-dependent cell growth, and autophagocytosis. Plays an important role in protein transport and virulence. Component of the autophagy-specific VPS34 PI3-kinase complex I essential to recruit the ATG8-phosphatidylinositol conjugate and the ATG12-ATG5 conjugate to the pre-autophagosomal structure. Also involved in endosome-to-Golgi retrograde transport as part of the VPS34 PI3-kinase complex II. This second complex is required for the endosome-to-Golgi retrieval of PEP1 and KEX2, and the recruitment of VPS5 and VPS7, two components of the retromer complex, to endosomal membranes (probably through the synthesis of a specific pool of phosphatidylinositol 3-phosphate recruiting the retromer to the endosomes). Finally, it might also be involved in ethanol tolerance and cell wall integrity.</text>
</comment>
<dbReference type="InterPro" id="IPR015433">
    <property type="entry name" value="PI3/4_kinase"/>
</dbReference>
<evidence type="ECO:0000256" key="10">
    <source>
        <dbReference type="ARBA" id="ARBA00041128"/>
    </source>
</evidence>
<dbReference type="FunCoup" id="A0A448YGQ0">
    <property type="interactions" value="837"/>
</dbReference>
<evidence type="ECO:0000256" key="13">
    <source>
        <dbReference type="PIRNR" id="PIRNR000587"/>
    </source>
</evidence>
<evidence type="ECO:0000256" key="5">
    <source>
        <dbReference type="ARBA" id="ARBA00022679"/>
    </source>
</evidence>
<organism evidence="18 19">
    <name type="scientific">Brettanomyces naardenensis</name>
    <name type="common">Yeast</name>
    <dbReference type="NCBI Taxonomy" id="13370"/>
    <lineage>
        <taxon>Eukaryota</taxon>
        <taxon>Fungi</taxon>
        <taxon>Dikarya</taxon>
        <taxon>Ascomycota</taxon>
        <taxon>Saccharomycotina</taxon>
        <taxon>Pichiomycetes</taxon>
        <taxon>Pichiales</taxon>
        <taxon>Pichiaceae</taxon>
        <taxon>Brettanomyces</taxon>
    </lineage>
</organism>
<evidence type="ECO:0000256" key="6">
    <source>
        <dbReference type="ARBA" id="ARBA00022741"/>
    </source>
</evidence>
<evidence type="ECO:0000256" key="12">
    <source>
        <dbReference type="ARBA" id="ARBA00061999"/>
    </source>
</evidence>
<dbReference type="Pfam" id="PF00792">
    <property type="entry name" value="PI3K_C2"/>
    <property type="match status" value="1"/>
</dbReference>
<sequence>MSNAEEQNLVNFCLSKDLNLPVRFKLVNVSGLTKRLVENIYREDDKNGEAHNEATSRIIRAKLYEEERQHQSLIVTVFIESGVGKKLTSPIVTSINYAIDSSGRVSNGSSSSPWINLPIDYSKLTLDSRMVLKYYNFDLRTGDRLLVGHSSIDMFDRDNSCTLVKGHQKVEVSLLGSKEEEGRAKSKEESASLTRPVDWLNKLAARRMEQIRLDEAARIRGRNNDTDDRSVYVDIEFVQFELPIVFSDAKYASLKIPTSVAHNGSATVKNGNHLEDTTAITTTAAAAADFNQITYDNSQEFSSKPSSTVFDPDLYRAEVSEDPIEYKFRKLERTHQLSSLDKDIKPTLKVRVKLDSILKKQFFEKLTQQEKNLMWNFRFFLLNGLVVNGNNEQYNNFIINFIKSINWDEDFEVREFLAILKDLDTKSGIGSKGSNLFIQELTIVDCLELLSENYRNKIVRDMAIQRLQLATDDELEMFMIQLVRSIANEPGADDNEASEVGNGGEVDDYQVIESGSEDMVMKYLYSSDLLLKPGMRFSSPLSDFIIARAVQNSSLTNFLYWNLKVQVDEERARNRAILQNQPIANGVVTVVSNENNEDDETRTQNPQRLKEVHERGRQSHVYERTLLTLITKLSSSRDVSHLRIRMIRRQVALVKQIHDIAMKIKVDYRREPTPKKIEILQQLLSEKHKKSALGEADIADSREEESRSSSSNTTLALTSTRESVGSSSSSSRYRRRAFSITEHESLLRFPGIPFPLNPRVNVTGTFPEDCSVFKSSLSPLKIAFKTDRSGEYSVMYKVGDDLRQDQFIIQIIALMDKILQSENLDLRLTPYKILATGPAEGLIQFVPNGSLSSILSVYNNSIMSYLKEHNPDPSAPHQVKAEVMDTYVRSCAGYCVITYILGVGDRHLENLLLTTDGYFFHADFGYILGADPKPFPPLMKLPIQVIEGMGGLNDDNYQKFCNYCFITYLTLRRNASTILNLFQLMINTSIPALQTIDENNESEKLELIWKVQEKFMLDMNDEEAVLHFQRLIDGSVNALYPVVIDRLHSMAQYWRS</sequence>
<reference evidence="18 19" key="1">
    <citation type="submission" date="2018-12" db="EMBL/GenBank/DDBJ databases">
        <authorList>
            <person name="Tiukova I."/>
            <person name="Dainat J."/>
        </authorList>
    </citation>
    <scope>NUCLEOTIDE SEQUENCE [LARGE SCALE GENOMIC DNA]</scope>
</reference>
<dbReference type="PIRSF" id="PIRSF000587">
    <property type="entry name" value="PI3K_Vps34"/>
    <property type="match status" value="1"/>
</dbReference>
<dbReference type="Pfam" id="PF00454">
    <property type="entry name" value="PI3_PI4_kinase"/>
    <property type="match status" value="1"/>
</dbReference>
<dbReference type="AlphaFoldDB" id="A0A448YGQ0"/>
<dbReference type="InParanoid" id="A0A448YGQ0"/>
<evidence type="ECO:0000256" key="11">
    <source>
        <dbReference type="ARBA" id="ARBA00059175"/>
    </source>
</evidence>
<comment type="similarity">
    <text evidence="3">Belongs to the PI3/PI4-kinase family. Type III PI4K subfamily.</text>
</comment>
<dbReference type="Gene3D" id="1.25.40.70">
    <property type="entry name" value="Phosphatidylinositol 3-kinase, accessory domain (PIK)"/>
    <property type="match status" value="1"/>
</dbReference>
<dbReference type="Gene3D" id="3.30.1010.10">
    <property type="entry name" value="Phosphatidylinositol 3-kinase Catalytic Subunit, Chain A, domain 4"/>
    <property type="match status" value="1"/>
</dbReference>